<proteinExistence type="predicted"/>
<gene>
    <name evidence="1" type="ORF">N0B31_09565</name>
</gene>
<dbReference type="AlphaFoldDB" id="A0A9E7UCQ7"/>
<reference evidence="1" key="1">
    <citation type="submission" date="2022-09" db="EMBL/GenBank/DDBJ databases">
        <title>Diverse halophilic archaea isolated from saline environments.</title>
        <authorList>
            <person name="Cui H.-L."/>
        </authorList>
    </citation>
    <scope>NUCLEOTIDE SEQUENCE</scope>
    <source>
        <strain evidence="1">ZS-35-S2</strain>
    </source>
</reference>
<protein>
    <submittedName>
        <fullName evidence="1">Uncharacterized protein</fullName>
    </submittedName>
</protein>
<dbReference type="GeneID" id="74942669"/>
<sequence>MPTIEADAISGDTVESLEAVEGSGAGIRPVLDRYAAFVEAVTGFTPSDDLTADDCYRIGNRIEAFVEERHRAGEWDETVVEGYPVVESRSEVLALARLFRRCHEERVEERH</sequence>
<evidence type="ECO:0000313" key="2">
    <source>
        <dbReference type="Proteomes" id="UP001057580"/>
    </source>
</evidence>
<dbReference type="Proteomes" id="UP001057580">
    <property type="component" value="Chromosome"/>
</dbReference>
<dbReference type="KEGG" id="ssai:N0B31_09565"/>
<keyword evidence="2" id="KW-1185">Reference proteome</keyword>
<dbReference type="EMBL" id="CP104003">
    <property type="protein sequence ID" value="UWM56522.1"/>
    <property type="molecule type" value="Genomic_DNA"/>
</dbReference>
<organism evidence="1 2">
    <name type="scientific">Salinirubellus salinus</name>
    <dbReference type="NCBI Taxonomy" id="1364945"/>
    <lineage>
        <taxon>Archaea</taxon>
        <taxon>Methanobacteriati</taxon>
        <taxon>Methanobacteriota</taxon>
        <taxon>Stenosarchaea group</taxon>
        <taxon>Halobacteria</taxon>
        <taxon>Halobacteriales</taxon>
        <taxon>Natronomonadaceae</taxon>
        <taxon>Salinirubellus</taxon>
    </lineage>
</organism>
<accession>A0A9E7UCQ7</accession>
<dbReference type="RefSeq" id="WP_260643636.1">
    <property type="nucleotide sequence ID" value="NZ_CP104003.1"/>
</dbReference>
<evidence type="ECO:0000313" key="1">
    <source>
        <dbReference type="EMBL" id="UWM56522.1"/>
    </source>
</evidence>
<name>A0A9E7UCQ7_9EURY</name>